<feature type="region of interest" description="Disordered" evidence="5">
    <location>
        <begin position="1"/>
        <end position="21"/>
    </location>
</feature>
<evidence type="ECO:0000256" key="1">
    <source>
        <dbReference type="ARBA" id="ARBA00004141"/>
    </source>
</evidence>
<feature type="transmembrane region" description="Helical" evidence="6">
    <location>
        <begin position="84"/>
        <end position="105"/>
    </location>
</feature>
<dbReference type="Proteomes" id="UP001217838">
    <property type="component" value="Unassembled WGS sequence"/>
</dbReference>
<feature type="compositionally biased region" description="Low complexity" evidence="5">
    <location>
        <begin position="1"/>
        <end position="19"/>
    </location>
</feature>
<accession>A0ABT5B1M5</accession>
<dbReference type="EMBL" id="JAQNDN010000003">
    <property type="protein sequence ID" value="MDC0667991.1"/>
    <property type="molecule type" value="Genomic_DNA"/>
</dbReference>
<evidence type="ECO:0000256" key="6">
    <source>
        <dbReference type="SAM" id="Phobius"/>
    </source>
</evidence>
<gene>
    <name evidence="7" type="ORF">POL58_09600</name>
</gene>
<evidence type="ECO:0000256" key="3">
    <source>
        <dbReference type="ARBA" id="ARBA00022989"/>
    </source>
</evidence>
<name>A0ABT5B1M5_9BACT</name>
<keyword evidence="8" id="KW-1185">Reference proteome</keyword>
<comment type="subcellular location">
    <subcellularLocation>
        <location evidence="1">Membrane</location>
        <topology evidence="1">Multi-pass membrane protein</topology>
    </subcellularLocation>
</comment>
<evidence type="ECO:0000256" key="2">
    <source>
        <dbReference type="ARBA" id="ARBA00022692"/>
    </source>
</evidence>
<comment type="caution">
    <text evidence="7">The sequence shown here is derived from an EMBL/GenBank/DDBJ whole genome shotgun (WGS) entry which is preliminary data.</text>
</comment>
<dbReference type="InterPro" id="IPR021147">
    <property type="entry name" value="DUF697"/>
</dbReference>
<proteinExistence type="predicted"/>
<evidence type="ECO:0000256" key="4">
    <source>
        <dbReference type="ARBA" id="ARBA00023136"/>
    </source>
</evidence>
<dbReference type="RefSeq" id="WP_271996651.1">
    <property type="nucleotide sequence ID" value="NZ_JAQNDN010000003.1"/>
</dbReference>
<keyword evidence="2 6" id="KW-0812">Transmembrane</keyword>
<organism evidence="7 8">
    <name type="scientific">Nannocystis radixulma</name>
    <dbReference type="NCBI Taxonomy" id="2995305"/>
    <lineage>
        <taxon>Bacteria</taxon>
        <taxon>Pseudomonadati</taxon>
        <taxon>Myxococcota</taxon>
        <taxon>Polyangia</taxon>
        <taxon>Nannocystales</taxon>
        <taxon>Nannocystaceae</taxon>
        <taxon>Nannocystis</taxon>
    </lineage>
</organism>
<reference evidence="7 8" key="1">
    <citation type="submission" date="2022-11" db="EMBL/GenBank/DDBJ databases">
        <title>Minimal conservation of predation-associated metabolite biosynthetic gene clusters underscores biosynthetic potential of Myxococcota including descriptions for ten novel species: Archangium lansinium sp. nov., Myxococcus landrumus sp. nov., Nannocystis bai.</title>
        <authorList>
            <person name="Ahearne A."/>
            <person name="Stevens C."/>
            <person name="Dowd S."/>
        </authorList>
    </citation>
    <scope>NUCLEOTIDE SEQUENCE [LARGE SCALE GENOMIC DNA]</scope>
    <source>
        <strain evidence="7 8">NCELM</strain>
    </source>
</reference>
<keyword evidence="3 6" id="KW-1133">Transmembrane helix</keyword>
<evidence type="ECO:0000313" key="7">
    <source>
        <dbReference type="EMBL" id="MDC0667991.1"/>
    </source>
</evidence>
<feature type="transmembrane region" description="Helical" evidence="6">
    <location>
        <begin position="111"/>
        <end position="131"/>
    </location>
</feature>
<keyword evidence="4 6" id="KW-0472">Membrane</keyword>
<dbReference type="Pfam" id="PF05128">
    <property type="entry name" value="DUF697"/>
    <property type="match status" value="1"/>
</dbReference>
<sequence>MATETTTTASETTTTTTSAPFTHEERLSAADAVIRRNVLWAFGAGVLPLPLFDLLASTAVQIKMIKELSNLYGVTFREDIVKKLLASLLSGVAGVGAGTVVAVSFSKLIPGVGSAIGAALAPVTVGAITYATGNVFVMHFEAGGTLLDFDARAMRAHFKREFDGAKDAVSKLFEEEKHKTPKRV</sequence>
<evidence type="ECO:0000313" key="8">
    <source>
        <dbReference type="Proteomes" id="UP001217838"/>
    </source>
</evidence>
<protein>
    <submittedName>
        <fullName evidence="7">DUF697 domain-containing protein</fullName>
    </submittedName>
</protein>
<evidence type="ECO:0000256" key="5">
    <source>
        <dbReference type="SAM" id="MobiDB-lite"/>
    </source>
</evidence>